<dbReference type="PATRIC" id="fig|1029756.8.peg.2986"/>
<proteinExistence type="predicted"/>
<dbReference type="HOGENOM" id="CLU_1508651_0_0_5"/>
<organism evidence="1 2">
    <name type="scientific">Hyphomicrobium nitrativorans NL23</name>
    <dbReference type="NCBI Taxonomy" id="1029756"/>
    <lineage>
        <taxon>Bacteria</taxon>
        <taxon>Pseudomonadati</taxon>
        <taxon>Pseudomonadota</taxon>
        <taxon>Alphaproteobacteria</taxon>
        <taxon>Hyphomicrobiales</taxon>
        <taxon>Hyphomicrobiaceae</taxon>
        <taxon>Hyphomicrobium</taxon>
    </lineage>
</organism>
<dbReference type="AlphaFoldDB" id="V5SHJ8"/>
<name>V5SHJ8_9HYPH</name>
<dbReference type="OrthoDB" id="7838166at2"/>
<keyword evidence="2" id="KW-1185">Reference proteome</keyword>
<dbReference type="STRING" id="1029756.W911_14345"/>
<reference evidence="1 2" key="1">
    <citation type="journal article" date="2014" name="Genome Announc.">
        <title>Complete Genome Sequence of Hyphomicrobium nitrativorans Strain NL23, a Denitrifying Bacterium Isolated from Biofilm of a Methanol-Fed Denitrification System Treating Seawater at the Montreal Biodome.</title>
        <authorList>
            <person name="Martineau C."/>
            <person name="Villeneuve C."/>
            <person name="Mauffrey F."/>
            <person name="Villemur R."/>
        </authorList>
    </citation>
    <scope>NUCLEOTIDE SEQUENCE [LARGE SCALE GENOMIC DNA]</scope>
    <source>
        <strain evidence="1">NL23</strain>
    </source>
</reference>
<evidence type="ECO:0000313" key="1">
    <source>
        <dbReference type="EMBL" id="AHB50326.1"/>
    </source>
</evidence>
<dbReference type="RefSeq" id="WP_023788183.1">
    <property type="nucleotide sequence ID" value="NC_022997.1"/>
</dbReference>
<gene>
    <name evidence="1" type="ORF">W911_14345</name>
</gene>
<protein>
    <submittedName>
        <fullName evidence="1">Uncharacterized protein</fullName>
    </submittedName>
</protein>
<dbReference type="KEGG" id="hni:W911_14345"/>
<evidence type="ECO:0000313" key="2">
    <source>
        <dbReference type="Proteomes" id="UP000018542"/>
    </source>
</evidence>
<dbReference type="EMBL" id="CP006912">
    <property type="protein sequence ID" value="AHB50326.1"/>
    <property type="molecule type" value="Genomic_DNA"/>
</dbReference>
<sequence>MADLKLRPLPQPHIPLVSPINEQAAQAFYEYWKDADRILRAVAKFVNEDEPYQPDFATDGDVYAAAANDKVLTTERLATAAAPVAITDGSSPTFDWAAGVNRTWVLSANRTVPNPTNVQPGTWRTIRAIGADGSSRSIGFGSNFAGDIPTVAVTNSAPMLLTFFAVSATRILVSAMKA</sequence>
<accession>V5SHJ8</accession>
<dbReference type="Proteomes" id="UP000018542">
    <property type="component" value="Chromosome"/>
</dbReference>